<dbReference type="RefSeq" id="WP_012162301.1">
    <property type="nucleotide sequence ID" value="NC_009925.1"/>
</dbReference>
<dbReference type="AlphaFoldDB" id="B0CCA5"/>
<reference evidence="1 2" key="1">
    <citation type="journal article" date="2008" name="Proc. Natl. Acad. Sci. U.S.A.">
        <title>Niche adaptation and genome expansion in the chlorophyll d-producing cyanobacterium Acaryochloris marina.</title>
        <authorList>
            <person name="Swingley W.D."/>
            <person name="Chen M."/>
            <person name="Cheung P.C."/>
            <person name="Conrad A.L."/>
            <person name="Dejesa L.C."/>
            <person name="Hao J."/>
            <person name="Honchak B.M."/>
            <person name="Karbach L.E."/>
            <person name="Kurdoglu A."/>
            <person name="Lahiri S."/>
            <person name="Mastrian S.D."/>
            <person name="Miyashita H."/>
            <person name="Page L."/>
            <person name="Ramakrishna P."/>
            <person name="Satoh S."/>
            <person name="Sattley W.M."/>
            <person name="Shimada Y."/>
            <person name="Taylor H.L."/>
            <person name="Tomo T."/>
            <person name="Tsuchiya T."/>
            <person name="Wang Z.T."/>
            <person name="Raymond J."/>
            <person name="Mimuro M."/>
            <person name="Blankenship R.E."/>
            <person name="Touchman J.W."/>
        </authorList>
    </citation>
    <scope>NUCLEOTIDE SEQUENCE [LARGE SCALE GENOMIC DNA]</scope>
    <source>
        <strain evidence="2">MBIC 11017</strain>
    </source>
</reference>
<dbReference type="OrthoDB" id="571472at2"/>
<dbReference type="EMBL" id="CP000828">
    <property type="protein sequence ID" value="ABW26790.1"/>
    <property type="molecule type" value="Genomic_DNA"/>
</dbReference>
<keyword evidence="2" id="KW-1185">Reference proteome</keyword>
<evidence type="ECO:0000313" key="1">
    <source>
        <dbReference type="EMBL" id="ABW26790.1"/>
    </source>
</evidence>
<dbReference type="Proteomes" id="UP000000268">
    <property type="component" value="Chromosome"/>
</dbReference>
<evidence type="ECO:0000313" key="2">
    <source>
        <dbReference type="Proteomes" id="UP000000268"/>
    </source>
</evidence>
<name>B0CCA5_ACAM1</name>
<dbReference type="HOGENOM" id="CLU_110238_1_0_3"/>
<protein>
    <submittedName>
        <fullName evidence="1">Uncharacterized protein</fullName>
    </submittedName>
</protein>
<dbReference type="KEGG" id="amr:AM1_1769"/>
<dbReference type="eggNOG" id="ENOG5032TEZ">
    <property type="taxonomic scope" value="Bacteria"/>
</dbReference>
<sequence length="162" mass="18855">MLWDIYPEELEVLTLRDAYLMLAGDPPSKIPFFVWLFENPRSPLALPGKIDLYQHDCLHLLLKKGFDSFGEAYVLGFAMGNDPNTHWFHLMLFQFVARFLYPSPYCLSQRELEEFSAGVEHGRQVPFKSLNYSNFEFLQTHQLPALRNILGLEYSTYDQGVL</sequence>
<organism evidence="1 2">
    <name type="scientific">Acaryochloris marina (strain MBIC 11017)</name>
    <dbReference type="NCBI Taxonomy" id="329726"/>
    <lineage>
        <taxon>Bacteria</taxon>
        <taxon>Bacillati</taxon>
        <taxon>Cyanobacteriota</taxon>
        <taxon>Cyanophyceae</taxon>
        <taxon>Acaryochloridales</taxon>
        <taxon>Acaryochloridaceae</taxon>
        <taxon>Acaryochloris</taxon>
    </lineage>
</organism>
<accession>B0CCA5</accession>
<gene>
    <name evidence="1" type="ordered locus">AM1_1769</name>
</gene>
<proteinExistence type="predicted"/>